<accession>A0A7T8GUW6</accession>
<reference evidence="3" key="1">
    <citation type="submission" date="2021-01" db="EMBL/GenBank/DDBJ databases">
        <title>Caligus Genome Assembly.</title>
        <authorList>
            <person name="Gallardo-Escarate C."/>
        </authorList>
    </citation>
    <scope>NUCLEOTIDE SEQUENCE [LARGE SCALE GENOMIC DNA]</scope>
</reference>
<keyword evidence="3" id="KW-1185">Reference proteome</keyword>
<dbReference type="OrthoDB" id="6401933at2759"/>
<keyword evidence="1" id="KW-0472">Membrane</keyword>
<keyword evidence="1" id="KW-0812">Transmembrane</keyword>
<dbReference type="AlphaFoldDB" id="A0A7T8GUW6"/>
<dbReference type="GO" id="GO:0003676">
    <property type="term" value="F:nucleic acid binding"/>
    <property type="evidence" value="ECO:0007669"/>
    <property type="project" value="InterPro"/>
</dbReference>
<dbReference type="Proteomes" id="UP000595437">
    <property type="component" value="Chromosome 13"/>
</dbReference>
<evidence type="ECO:0000313" key="3">
    <source>
        <dbReference type="Proteomes" id="UP000595437"/>
    </source>
</evidence>
<sequence length="97" mass="10806">MEPRGTKLKLCNSGVRRTSNFLVCQLLAIILTRCGAFGLGIWCIVENKACANHHPSVNALKASVEKEWAAMSEEHIRKVCRAFRPRLEAMGLPMVII</sequence>
<gene>
    <name evidence="2" type="ORF">FKW44_018776</name>
</gene>
<dbReference type="Gene3D" id="3.30.420.10">
    <property type="entry name" value="Ribonuclease H-like superfamily/Ribonuclease H"/>
    <property type="match status" value="1"/>
</dbReference>
<keyword evidence="1" id="KW-1133">Transmembrane helix</keyword>
<organism evidence="2 3">
    <name type="scientific">Caligus rogercresseyi</name>
    <name type="common">Sea louse</name>
    <dbReference type="NCBI Taxonomy" id="217165"/>
    <lineage>
        <taxon>Eukaryota</taxon>
        <taxon>Metazoa</taxon>
        <taxon>Ecdysozoa</taxon>
        <taxon>Arthropoda</taxon>
        <taxon>Crustacea</taxon>
        <taxon>Multicrustacea</taxon>
        <taxon>Hexanauplia</taxon>
        <taxon>Copepoda</taxon>
        <taxon>Siphonostomatoida</taxon>
        <taxon>Caligidae</taxon>
        <taxon>Caligus</taxon>
    </lineage>
</organism>
<evidence type="ECO:0000256" key="1">
    <source>
        <dbReference type="SAM" id="Phobius"/>
    </source>
</evidence>
<dbReference type="EMBL" id="CP045902">
    <property type="protein sequence ID" value="QQP38253.1"/>
    <property type="molecule type" value="Genomic_DNA"/>
</dbReference>
<protein>
    <submittedName>
        <fullName evidence="2">Uncharacterized protein</fullName>
    </submittedName>
</protein>
<dbReference type="InterPro" id="IPR036397">
    <property type="entry name" value="RNaseH_sf"/>
</dbReference>
<evidence type="ECO:0000313" key="2">
    <source>
        <dbReference type="EMBL" id="QQP38253.1"/>
    </source>
</evidence>
<proteinExistence type="predicted"/>
<feature type="transmembrane region" description="Helical" evidence="1">
    <location>
        <begin position="21"/>
        <end position="42"/>
    </location>
</feature>
<name>A0A7T8GUW6_CALRO</name>